<protein>
    <submittedName>
        <fullName evidence="2">Si:dkey-30j10.5</fullName>
    </submittedName>
</protein>
<reference evidence="2" key="1">
    <citation type="submission" date="2023-09" db="UniProtKB">
        <authorList>
            <consortium name="Ensembl"/>
        </authorList>
    </citation>
    <scope>IDENTIFICATION</scope>
</reference>
<evidence type="ECO:0000259" key="1">
    <source>
        <dbReference type="PROSITE" id="PS51498"/>
    </source>
</evidence>
<name>A0A3B4Z3P6_9TELE</name>
<sequence>KGLRGIRIYIWYKTDGPKPITRIQFSFNDDMKMVLISANYNQITKNLNPGGNQVFLWYFTGSTEYDVPIVDLDVSTDDDAKKFKDGWERHACDLNQKAGGNWVYLWVKREKPMYVCDVTATFAKDGSDYFKNGYIQVDEDTNRGTKGPCIFIMYRKSTSPGRTIKDLQVSTNDDDRTKYKNAGYKQVTTNLNQGTTGNLVFLW</sequence>
<dbReference type="GeneTree" id="ENSGT00760000120401"/>
<dbReference type="Gene3D" id="2.100.10.50">
    <property type="match status" value="2"/>
</dbReference>
<dbReference type="GO" id="GO:0005737">
    <property type="term" value="C:cytoplasm"/>
    <property type="evidence" value="ECO:0007669"/>
    <property type="project" value="UniProtKB-ARBA"/>
</dbReference>
<accession>A0A3B4Z3P6</accession>
<dbReference type="Ensembl" id="ENSSPAT00000003388.1">
    <property type="protein sequence ID" value="ENSSPAP00000003330.1"/>
    <property type="gene ID" value="ENSSPAG00000002557.1"/>
</dbReference>
<dbReference type="STRING" id="144197.ENSSPAP00000003330"/>
<evidence type="ECO:0000313" key="2">
    <source>
        <dbReference type="Ensembl" id="ENSSPAP00000003330.1"/>
    </source>
</evidence>
<proteinExistence type="predicted"/>
<feature type="domain" description="MABP" evidence="1">
    <location>
        <begin position="17"/>
        <end position="158"/>
    </location>
</feature>
<dbReference type="InterPro" id="IPR023341">
    <property type="entry name" value="MABP"/>
</dbReference>
<dbReference type="AlphaFoldDB" id="A0A3B4Z3P6"/>
<dbReference type="PROSITE" id="PS51498">
    <property type="entry name" value="MABP"/>
    <property type="match status" value="1"/>
</dbReference>
<organism evidence="2">
    <name type="scientific">Stegastes partitus</name>
    <name type="common">bicolor damselfish</name>
    <dbReference type="NCBI Taxonomy" id="144197"/>
    <lineage>
        <taxon>Eukaryota</taxon>
        <taxon>Metazoa</taxon>
        <taxon>Chordata</taxon>
        <taxon>Craniata</taxon>
        <taxon>Vertebrata</taxon>
        <taxon>Euteleostomi</taxon>
        <taxon>Actinopterygii</taxon>
        <taxon>Neopterygii</taxon>
        <taxon>Teleostei</taxon>
        <taxon>Neoteleostei</taxon>
        <taxon>Acanthomorphata</taxon>
        <taxon>Ovalentaria</taxon>
        <taxon>Pomacentridae</taxon>
        <taxon>Stegastes</taxon>
    </lineage>
</organism>